<proteinExistence type="predicted"/>
<dbReference type="InterPro" id="IPR011249">
    <property type="entry name" value="Metalloenz_LuxS/M16"/>
</dbReference>
<evidence type="ECO:0000313" key="2">
    <source>
        <dbReference type="EMBL" id="CAL1679207.1"/>
    </source>
</evidence>
<evidence type="ECO:0000259" key="1">
    <source>
        <dbReference type="Pfam" id="PF16187"/>
    </source>
</evidence>
<dbReference type="InterPro" id="IPR032632">
    <property type="entry name" value="Peptidase_M16_M"/>
</dbReference>
<dbReference type="Pfam" id="PF16187">
    <property type="entry name" value="Peptidase_M16_M"/>
    <property type="match status" value="1"/>
</dbReference>
<sequence length="101" mass="11931">MHYYPLCHYITGNEFYYEYDPEAINTCLDYLRPENIMFFNGKFNAELSKIEPRYTDVEIPREWIERWKTIKPLKHFNLFGSNNLKSGNGTPGVFMASGSYS</sequence>
<dbReference type="GO" id="GO:0046872">
    <property type="term" value="F:metal ion binding"/>
    <property type="evidence" value="ECO:0007669"/>
    <property type="project" value="InterPro"/>
</dbReference>
<evidence type="ECO:0000313" key="3">
    <source>
        <dbReference type="Proteomes" id="UP001497644"/>
    </source>
</evidence>
<dbReference type="Gene3D" id="3.30.830.10">
    <property type="entry name" value="Metalloenzyme, LuxS/M16 peptidase-like"/>
    <property type="match status" value="1"/>
</dbReference>
<organism evidence="2 3">
    <name type="scientific">Lasius platythorax</name>
    <dbReference type="NCBI Taxonomy" id="488582"/>
    <lineage>
        <taxon>Eukaryota</taxon>
        <taxon>Metazoa</taxon>
        <taxon>Ecdysozoa</taxon>
        <taxon>Arthropoda</taxon>
        <taxon>Hexapoda</taxon>
        <taxon>Insecta</taxon>
        <taxon>Pterygota</taxon>
        <taxon>Neoptera</taxon>
        <taxon>Endopterygota</taxon>
        <taxon>Hymenoptera</taxon>
        <taxon>Apocrita</taxon>
        <taxon>Aculeata</taxon>
        <taxon>Formicoidea</taxon>
        <taxon>Formicidae</taxon>
        <taxon>Formicinae</taxon>
        <taxon>Lasius</taxon>
        <taxon>Lasius</taxon>
    </lineage>
</organism>
<reference evidence="2" key="1">
    <citation type="submission" date="2024-04" db="EMBL/GenBank/DDBJ databases">
        <authorList>
            <consortium name="Molecular Ecology Group"/>
        </authorList>
    </citation>
    <scope>NUCLEOTIDE SEQUENCE</scope>
</reference>
<dbReference type="AlphaFoldDB" id="A0AAV2NGB0"/>
<gene>
    <name evidence="2" type="ORF">LPLAT_LOCUS4930</name>
</gene>
<accession>A0AAV2NGB0</accession>
<dbReference type="Proteomes" id="UP001497644">
    <property type="component" value="Chromosome 15"/>
</dbReference>
<dbReference type="EMBL" id="OZ034838">
    <property type="protein sequence ID" value="CAL1679207.1"/>
    <property type="molecule type" value="Genomic_DNA"/>
</dbReference>
<protein>
    <recommendedName>
        <fullName evidence="1">Peptidase M16 middle/third domain-containing protein</fullName>
    </recommendedName>
</protein>
<feature type="domain" description="Peptidase M16 middle/third" evidence="1">
    <location>
        <begin position="1"/>
        <end position="82"/>
    </location>
</feature>
<name>A0AAV2NGB0_9HYME</name>
<dbReference type="SUPFAM" id="SSF63411">
    <property type="entry name" value="LuxS/MPP-like metallohydrolase"/>
    <property type="match status" value="1"/>
</dbReference>
<keyword evidence="3" id="KW-1185">Reference proteome</keyword>